<organism evidence="2 3">
    <name type="scientific">Solanum tuberosum</name>
    <name type="common">Potato</name>
    <dbReference type="NCBI Taxonomy" id="4113"/>
    <lineage>
        <taxon>Eukaryota</taxon>
        <taxon>Viridiplantae</taxon>
        <taxon>Streptophyta</taxon>
        <taxon>Embryophyta</taxon>
        <taxon>Tracheophyta</taxon>
        <taxon>Spermatophyta</taxon>
        <taxon>Magnoliopsida</taxon>
        <taxon>eudicotyledons</taxon>
        <taxon>Gunneridae</taxon>
        <taxon>Pentapetalae</taxon>
        <taxon>asterids</taxon>
        <taxon>lamiids</taxon>
        <taxon>Solanales</taxon>
        <taxon>Solanaceae</taxon>
        <taxon>Solanoideae</taxon>
        <taxon>Solaneae</taxon>
        <taxon>Solanum</taxon>
    </lineage>
</organism>
<sequence length="208" mass="23267">MKDGEEKGLTILAQGAMPQNAARILGRTAGAGRQPQTFSAQSFERREKKRRKEEKKQGFIDFLENFVWISPRVNPYEGTGAPPQPECPNKGSDVWALGNRAIQRAPTQSLNFCLWRPAPLKAPRTPGLPPFPTSFRTSSLAMYLCFLVDFYTQSFPFACSYIQCTDAIWATSFYDVDTGRPARRDVEEQGVPNAPEVQPQGEVTNAEF</sequence>
<evidence type="ECO:0000313" key="3">
    <source>
        <dbReference type="Proteomes" id="UP000011115"/>
    </source>
</evidence>
<proteinExistence type="predicted"/>
<accession>M1DVA1</accession>
<dbReference type="Gramene" id="PGSC0003DMT400094969">
    <property type="protein sequence ID" value="PGSC0003DMT400094969"/>
    <property type="gene ID" value="PGSC0003DMG400044540"/>
</dbReference>
<reference evidence="3" key="1">
    <citation type="journal article" date="2011" name="Nature">
        <title>Genome sequence and analysis of the tuber crop potato.</title>
        <authorList>
            <consortium name="The Potato Genome Sequencing Consortium"/>
        </authorList>
    </citation>
    <scope>NUCLEOTIDE SEQUENCE [LARGE SCALE GENOMIC DNA]</scope>
    <source>
        <strain evidence="3">cv. DM1-3 516 R44</strain>
    </source>
</reference>
<protein>
    <submittedName>
        <fullName evidence="2">Uncharacterized protein</fullName>
    </submittedName>
</protein>
<dbReference type="InParanoid" id="M1DVA1"/>
<evidence type="ECO:0000313" key="2">
    <source>
        <dbReference type="EnsemblPlants" id="PGSC0003DMT400094969"/>
    </source>
</evidence>
<keyword evidence="3" id="KW-1185">Reference proteome</keyword>
<reference evidence="2" key="2">
    <citation type="submission" date="2015-06" db="UniProtKB">
        <authorList>
            <consortium name="EnsemblPlants"/>
        </authorList>
    </citation>
    <scope>IDENTIFICATION</scope>
    <source>
        <strain evidence="2">DM1-3 516 R44</strain>
    </source>
</reference>
<dbReference type="Proteomes" id="UP000011115">
    <property type="component" value="Unassembled WGS sequence"/>
</dbReference>
<name>M1DVA1_SOLTU</name>
<feature type="region of interest" description="Disordered" evidence="1">
    <location>
        <begin position="26"/>
        <end position="55"/>
    </location>
</feature>
<dbReference type="EnsemblPlants" id="PGSC0003DMT400094969">
    <property type="protein sequence ID" value="PGSC0003DMT400094969"/>
    <property type="gene ID" value="PGSC0003DMG400044540"/>
</dbReference>
<feature type="region of interest" description="Disordered" evidence="1">
    <location>
        <begin position="185"/>
        <end position="208"/>
    </location>
</feature>
<dbReference type="AlphaFoldDB" id="M1DVA1"/>
<dbReference type="PaxDb" id="4113-PGSC0003DMT400094969"/>
<evidence type="ECO:0000256" key="1">
    <source>
        <dbReference type="SAM" id="MobiDB-lite"/>
    </source>
</evidence>
<dbReference type="HOGENOM" id="CLU_1322907_0_0_1"/>